<proteinExistence type="predicted"/>
<organism evidence="1 2">
    <name type="scientific">Mycobacterium timonense</name>
    <dbReference type="NCBI Taxonomy" id="701043"/>
    <lineage>
        <taxon>Bacteria</taxon>
        <taxon>Bacillati</taxon>
        <taxon>Actinomycetota</taxon>
        <taxon>Actinomycetes</taxon>
        <taxon>Mycobacteriales</taxon>
        <taxon>Mycobacteriaceae</taxon>
        <taxon>Mycobacterium</taxon>
        <taxon>Mycobacterium avium complex (MAC)</taxon>
    </lineage>
</organism>
<dbReference type="RefSeq" id="WP_167525998.1">
    <property type="nucleotide sequence ID" value="NZ_BLLA01000001.1"/>
</dbReference>
<evidence type="ECO:0000313" key="2">
    <source>
        <dbReference type="Proteomes" id="UP000465301"/>
    </source>
</evidence>
<gene>
    <name evidence="1" type="ORF">MTIM_26160</name>
</gene>
<sequence length="137" mass="14527">MSDDQTKAQVIEPAKQIVAAANLEGVSGAFSFASCNDQGDSPYQGTVTLSFLIHGDPDTYFQHVRVAMIAHGWNTGAPPGQHYHGATLNRAGVTASTSFLPSDHGYGQIILDGECRNTSNHKGDGQWININDQLAAG</sequence>
<name>A0A7I9Z7R3_9MYCO</name>
<dbReference type="AlphaFoldDB" id="A0A7I9Z7R3"/>
<protein>
    <recommendedName>
        <fullName evidence="3">Lipoprotein LppJ</fullName>
    </recommendedName>
</protein>
<dbReference type="Proteomes" id="UP000465301">
    <property type="component" value="Unassembled WGS sequence"/>
</dbReference>
<comment type="caution">
    <text evidence="1">The sequence shown here is derived from an EMBL/GenBank/DDBJ whole genome shotgun (WGS) entry which is preliminary data.</text>
</comment>
<dbReference type="PROSITE" id="PS51257">
    <property type="entry name" value="PROKAR_LIPOPROTEIN"/>
    <property type="match status" value="1"/>
</dbReference>
<accession>A0A7I9Z7R3</accession>
<evidence type="ECO:0000313" key="1">
    <source>
        <dbReference type="EMBL" id="GFG96737.1"/>
    </source>
</evidence>
<reference evidence="1 2" key="1">
    <citation type="journal article" date="2019" name="Emerg. Microbes Infect.">
        <title>Comprehensive subspecies identification of 175 nontuberculous mycobacteria species based on 7547 genomic profiles.</title>
        <authorList>
            <person name="Matsumoto Y."/>
            <person name="Kinjo T."/>
            <person name="Motooka D."/>
            <person name="Nabeya D."/>
            <person name="Jung N."/>
            <person name="Uechi K."/>
            <person name="Horii T."/>
            <person name="Iida T."/>
            <person name="Fujita J."/>
            <person name="Nakamura S."/>
        </authorList>
    </citation>
    <scope>NUCLEOTIDE SEQUENCE [LARGE SCALE GENOMIC DNA]</scope>
    <source>
        <strain evidence="1 2">JCM 30726</strain>
    </source>
</reference>
<dbReference type="EMBL" id="BLLA01000001">
    <property type="protein sequence ID" value="GFG96737.1"/>
    <property type="molecule type" value="Genomic_DNA"/>
</dbReference>
<keyword evidence="2" id="KW-1185">Reference proteome</keyword>
<evidence type="ECO:0008006" key="3">
    <source>
        <dbReference type="Google" id="ProtNLM"/>
    </source>
</evidence>